<keyword evidence="3" id="KW-1185">Reference proteome</keyword>
<evidence type="ECO:0000313" key="3">
    <source>
        <dbReference type="Proteomes" id="UP000185479"/>
    </source>
</evidence>
<accession>A0A1L7CNX8</accession>
<dbReference type="OrthoDB" id="9804765at2"/>
<reference evidence="2 4" key="2">
    <citation type="submission" date="2019-06" db="EMBL/GenBank/DDBJ databases">
        <title>Whole genome shotgun sequence of Corynebacterium flavescens NBRC 14136.</title>
        <authorList>
            <person name="Hosoyama A."/>
            <person name="Uohara A."/>
            <person name="Ohji S."/>
            <person name="Ichikawa N."/>
        </authorList>
    </citation>
    <scope>NUCLEOTIDE SEQUENCE [LARGE SCALE GENOMIC DNA]</scope>
    <source>
        <strain evidence="2 4">NBRC 14136</strain>
    </source>
</reference>
<dbReference type="PANTHER" id="PTHR38460">
    <property type="entry name" value="TAUTOMERASE YOLI-RELATED"/>
    <property type="match status" value="1"/>
</dbReference>
<dbReference type="KEGG" id="cfc:CFLV_10590"/>
<dbReference type="Proteomes" id="UP000185479">
    <property type="component" value="Chromosome"/>
</dbReference>
<dbReference type="Proteomes" id="UP000315353">
    <property type="component" value="Unassembled WGS sequence"/>
</dbReference>
<evidence type="ECO:0000313" key="2">
    <source>
        <dbReference type="EMBL" id="GEB98413.1"/>
    </source>
</evidence>
<dbReference type="AlphaFoldDB" id="A0A1L7CNX8"/>
<protein>
    <submittedName>
        <fullName evidence="1">4-oxalocrotonate tautomerase</fullName>
    </submittedName>
    <submittedName>
        <fullName evidence="2">Tautomerase family protein</fullName>
    </submittedName>
</protein>
<dbReference type="InterPro" id="IPR014347">
    <property type="entry name" value="Tautomerase/MIF_sf"/>
</dbReference>
<dbReference type="PANTHER" id="PTHR38460:SF1">
    <property type="entry name" value="TAUTOMERASE YOLI-RELATED"/>
    <property type="match status" value="1"/>
</dbReference>
<reference evidence="1 3" key="1">
    <citation type="submission" date="2014-08" db="EMBL/GenBank/DDBJ databases">
        <title>Complete genome sequence of Corynebacterium flavescens OJ8(T)(=DSM 20296(T)), isolated from cheese.</title>
        <authorList>
            <person name="Ruckert C."/>
            <person name="Albersmeier A."/>
            <person name="Winkler A."/>
            <person name="Kalinowski J."/>
        </authorList>
    </citation>
    <scope>NUCLEOTIDE SEQUENCE [LARGE SCALE GENOMIC DNA]</scope>
    <source>
        <strain evidence="1 3">OJ8</strain>
    </source>
</reference>
<dbReference type="Gene3D" id="3.30.429.10">
    <property type="entry name" value="Macrophage Migration Inhibitory Factor"/>
    <property type="match status" value="1"/>
</dbReference>
<gene>
    <name evidence="2" type="ORF">CFL01nite_19080</name>
    <name evidence="1" type="ORF">CFLV_10590</name>
</gene>
<dbReference type="EMBL" id="BJNB01000033">
    <property type="protein sequence ID" value="GEB98413.1"/>
    <property type="molecule type" value="Genomic_DNA"/>
</dbReference>
<name>A0A1L7CNX8_CORFL</name>
<dbReference type="STRING" id="28028.CFLV_10590"/>
<proteinExistence type="predicted"/>
<dbReference type="GeneID" id="82881127"/>
<evidence type="ECO:0000313" key="4">
    <source>
        <dbReference type="Proteomes" id="UP000315353"/>
    </source>
</evidence>
<evidence type="ECO:0000313" key="1">
    <source>
        <dbReference type="EMBL" id="APT87556.1"/>
    </source>
</evidence>
<dbReference type="SUPFAM" id="SSF55331">
    <property type="entry name" value="Tautomerase/MIF"/>
    <property type="match status" value="1"/>
</dbReference>
<sequence length="126" mass="13843">MPLVRVDVPESTTAAHKDAIADGIYAALHSVFGAPNGDKFIIINSHDPANLYIDPHYFVDRSERAIIIQITLNAGRSVELKKEFYRTVADGLQAAIGIRTEDVFINLVEVPKENWSFGGGIAQYAD</sequence>
<dbReference type="Pfam" id="PF14552">
    <property type="entry name" value="Tautomerase_2"/>
    <property type="match status" value="1"/>
</dbReference>
<dbReference type="EMBL" id="CP009246">
    <property type="protein sequence ID" value="APT87556.1"/>
    <property type="molecule type" value="Genomic_DNA"/>
</dbReference>
<organism evidence="1 3">
    <name type="scientific">Corynebacterium flavescens</name>
    <dbReference type="NCBI Taxonomy" id="28028"/>
    <lineage>
        <taxon>Bacteria</taxon>
        <taxon>Bacillati</taxon>
        <taxon>Actinomycetota</taxon>
        <taxon>Actinomycetes</taxon>
        <taxon>Mycobacteriales</taxon>
        <taxon>Corynebacteriaceae</taxon>
        <taxon>Corynebacterium</taxon>
    </lineage>
</organism>
<dbReference type="RefSeq" id="WP_075730489.1">
    <property type="nucleotide sequence ID" value="NZ_BJNB01000033.1"/>
</dbReference>
<dbReference type="InterPro" id="IPR037479">
    <property type="entry name" value="Tauto_MSAD"/>
</dbReference>